<feature type="domain" description="Nudix hydrolase" evidence="3">
    <location>
        <begin position="1"/>
        <end position="128"/>
    </location>
</feature>
<comment type="similarity">
    <text evidence="2">Belongs to the Nudix hydrolase family.</text>
</comment>
<evidence type="ECO:0000313" key="5">
    <source>
        <dbReference type="Proteomes" id="UP000043699"/>
    </source>
</evidence>
<evidence type="ECO:0000259" key="3">
    <source>
        <dbReference type="PROSITE" id="PS51462"/>
    </source>
</evidence>
<dbReference type="GO" id="GO:0016787">
    <property type="term" value="F:hydrolase activity"/>
    <property type="evidence" value="ECO:0007669"/>
    <property type="project" value="UniProtKB-KW"/>
</dbReference>
<name>A0A098EM60_9BACL</name>
<dbReference type="InterPro" id="IPR015797">
    <property type="entry name" value="NUDIX_hydrolase-like_dom_sf"/>
</dbReference>
<dbReference type="CDD" id="cd04669">
    <property type="entry name" value="NUDIX_Hydrolase"/>
    <property type="match status" value="1"/>
</dbReference>
<dbReference type="PRINTS" id="PR00502">
    <property type="entry name" value="NUDIXFAMILY"/>
</dbReference>
<sequence length="133" mass="14875">MRDRSAVVIIQNNRVALIKRARTDSIYYVFPGGGIEPGETPVAAAKREAWEELGVKVEIQECLAEVAFNGTQYFFQAIILEGEFGTGSGEEFSDPQRGTYEPVWVELNELVHLDVKPRSMSNSIQKGRKRNGN</sequence>
<evidence type="ECO:0000313" key="4">
    <source>
        <dbReference type="EMBL" id="CEG23409.1"/>
    </source>
</evidence>
<protein>
    <submittedName>
        <fullName evidence="4">RNA pyrophosphohydrolase</fullName>
    </submittedName>
</protein>
<dbReference type="EMBL" id="CCXS01000001">
    <property type="protein sequence ID" value="CEG23409.1"/>
    <property type="molecule type" value="Genomic_DNA"/>
</dbReference>
<dbReference type="AlphaFoldDB" id="A0A098EM60"/>
<organism evidence="4 5">
    <name type="scientific">Planococcus massiliensis</name>
    <dbReference type="NCBI Taxonomy" id="1499687"/>
    <lineage>
        <taxon>Bacteria</taxon>
        <taxon>Bacillati</taxon>
        <taxon>Bacillota</taxon>
        <taxon>Bacilli</taxon>
        <taxon>Bacillales</taxon>
        <taxon>Caryophanaceae</taxon>
        <taxon>Planococcus</taxon>
    </lineage>
</organism>
<dbReference type="Proteomes" id="UP000043699">
    <property type="component" value="Unassembled WGS sequence"/>
</dbReference>
<dbReference type="InterPro" id="IPR020476">
    <property type="entry name" value="Nudix_hydrolase"/>
</dbReference>
<dbReference type="PANTHER" id="PTHR43736:SF2">
    <property type="entry name" value="MUTT_NUDIX FAMILY PROTEIN"/>
    <property type="match status" value="1"/>
</dbReference>
<dbReference type="Gene3D" id="3.90.79.10">
    <property type="entry name" value="Nucleoside Triphosphate Pyrophosphohydrolase"/>
    <property type="match status" value="1"/>
</dbReference>
<dbReference type="PANTHER" id="PTHR43736">
    <property type="entry name" value="ADP-RIBOSE PYROPHOSPHATASE"/>
    <property type="match status" value="1"/>
</dbReference>
<evidence type="ECO:0000256" key="1">
    <source>
        <dbReference type="ARBA" id="ARBA00022801"/>
    </source>
</evidence>
<dbReference type="InterPro" id="IPR020084">
    <property type="entry name" value="NUDIX_hydrolase_CS"/>
</dbReference>
<dbReference type="RefSeq" id="WP_052652203.1">
    <property type="nucleotide sequence ID" value="NZ_CCXS01000001.1"/>
</dbReference>
<proteinExistence type="inferred from homology"/>
<dbReference type="Pfam" id="PF00293">
    <property type="entry name" value="NUDIX"/>
    <property type="match status" value="1"/>
</dbReference>
<dbReference type="STRING" id="1499687.BN1080_02385"/>
<accession>A0A098EM60</accession>
<dbReference type="PROSITE" id="PS00893">
    <property type="entry name" value="NUDIX_BOX"/>
    <property type="match status" value="1"/>
</dbReference>
<keyword evidence="1 2" id="KW-0378">Hydrolase</keyword>
<dbReference type="SUPFAM" id="SSF55811">
    <property type="entry name" value="Nudix"/>
    <property type="match status" value="1"/>
</dbReference>
<reference evidence="4 5" key="1">
    <citation type="submission" date="2014-09" db="EMBL/GenBank/DDBJ databases">
        <authorList>
            <person name="Urmite Genomes Urmite Genomes"/>
        </authorList>
    </citation>
    <scope>NUCLEOTIDE SEQUENCE [LARGE SCALE GENOMIC DNA]</scope>
    <source>
        <strain evidence="4 5">ES2</strain>
    </source>
</reference>
<dbReference type="PROSITE" id="PS51462">
    <property type="entry name" value="NUDIX"/>
    <property type="match status" value="1"/>
</dbReference>
<gene>
    <name evidence="4" type="primary">rppH_1</name>
    <name evidence="4" type="ORF">BN1080_02385</name>
</gene>
<dbReference type="InterPro" id="IPR000086">
    <property type="entry name" value="NUDIX_hydrolase_dom"/>
</dbReference>
<keyword evidence="5" id="KW-1185">Reference proteome</keyword>
<evidence type="ECO:0000256" key="2">
    <source>
        <dbReference type="RuleBase" id="RU003476"/>
    </source>
</evidence>
<dbReference type="OrthoDB" id="511483at2"/>